<evidence type="ECO:0000256" key="1">
    <source>
        <dbReference type="SAM" id="Phobius"/>
    </source>
</evidence>
<gene>
    <name evidence="2" type="ORF">METZ01_LOCUS393714</name>
</gene>
<evidence type="ECO:0000313" key="2">
    <source>
        <dbReference type="EMBL" id="SVD40860.1"/>
    </source>
</evidence>
<keyword evidence="1" id="KW-1133">Transmembrane helix</keyword>
<protein>
    <recommendedName>
        <fullName evidence="3">Lipoprotein</fullName>
    </recommendedName>
</protein>
<accession>A0A382V323</accession>
<dbReference type="PROSITE" id="PS51257">
    <property type="entry name" value="PROKAR_LIPOPROTEIN"/>
    <property type="match status" value="1"/>
</dbReference>
<name>A0A382V323_9ZZZZ</name>
<reference evidence="2" key="1">
    <citation type="submission" date="2018-05" db="EMBL/GenBank/DDBJ databases">
        <authorList>
            <person name="Lanie J.A."/>
            <person name="Ng W.-L."/>
            <person name="Kazmierczak K.M."/>
            <person name="Andrzejewski T.M."/>
            <person name="Davidsen T.M."/>
            <person name="Wayne K.J."/>
            <person name="Tettelin H."/>
            <person name="Glass J.I."/>
            <person name="Rusch D."/>
            <person name="Podicherti R."/>
            <person name="Tsui H.-C.T."/>
            <person name="Winkler M.E."/>
        </authorList>
    </citation>
    <scope>NUCLEOTIDE SEQUENCE</scope>
</reference>
<feature type="transmembrane region" description="Helical" evidence="1">
    <location>
        <begin position="7"/>
        <end position="24"/>
    </location>
</feature>
<evidence type="ECO:0008006" key="3">
    <source>
        <dbReference type="Google" id="ProtNLM"/>
    </source>
</evidence>
<proteinExistence type="predicted"/>
<sequence>MKAPSSIIYIIIILSIGCIQRHYIDIDPYVPVTPQSFGQLEP</sequence>
<dbReference type="EMBL" id="UINC01148780">
    <property type="protein sequence ID" value="SVD40860.1"/>
    <property type="molecule type" value="Genomic_DNA"/>
</dbReference>
<keyword evidence="1" id="KW-0472">Membrane</keyword>
<feature type="non-terminal residue" evidence="2">
    <location>
        <position position="42"/>
    </location>
</feature>
<dbReference type="AlphaFoldDB" id="A0A382V323"/>
<keyword evidence="1" id="KW-0812">Transmembrane</keyword>
<organism evidence="2">
    <name type="scientific">marine metagenome</name>
    <dbReference type="NCBI Taxonomy" id="408172"/>
    <lineage>
        <taxon>unclassified sequences</taxon>
        <taxon>metagenomes</taxon>
        <taxon>ecological metagenomes</taxon>
    </lineage>
</organism>